<dbReference type="Pfam" id="PF20249">
    <property type="entry name" value="VasX_N"/>
    <property type="match status" value="1"/>
</dbReference>
<protein>
    <recommendedName>
        <fullName evidence="3">Toxin VasX N-terminal region domain-containing protein</fullName>
    </recommendedName>
</protein>
<evidence type="ECO:0000256" key="1">
    <source>
        <dbReference type="SAM" id="MobiDB-lite"/>
    </source>
</evidence>
<dbReference type="NCBIfam" id="NF041559">
    <property type="entry name" value="BTH_I2691_fam"/>
    <property type="match status" value="1"/>
</dbReference>
<organism evidence="4 5">
    <name type="scientific">Vibrio cholerae serotype O1 (strain M66-2)</name>
    <dbReference type="NCBI Taxonomy" id="579112"/>
    <lineage>
        <taxon>Bacteria</taxon>
        <taxon>Pseudomonadati</taxon>
        <taxon>Pseudomonadota</taxon>
        <taxon>Gammaproteobacteria</taxon>
        <taxon>Vibrionales</taxon>
        <taxon>Vibrionaceae</taxon>
        <taxon>Vibrio</taxon>
    </lineage>
</organism>
<keyword evidence="2" id="KW-1133">Transmembrane helix</keyword>
<evidence type="ECO:0000313" key="5">
    <source>
        <dbReference type="Proteomes" id="UP000001217"/>
    </source>
</evidence>
<dbReference type="InterPro" id="IPR048126">
    <property type="entry name" value="Toxin_VasX"/>
</dbReference>
<name>C3LU49_VIBCM</name>
<dbReference type="Proteomes" id="UP000001217">
    <property type="component" value="Chromosome II"/>
</dbReference>
<evidence type="ECO:0000256" key="2">
    <source>
        <dbReference type="SAM" id="Phobius"/>
    </source>
</evidence>
<evidence type="ECO:0000313" key="4">
    <source>
        <dbReference type="EMBL" id="ACP07004.1"/>
    </source>
</evidence>
<reference evidence="4 5" key="1">
    <citation type="journal article" date="2008" name="PLoS ONE">
        <title>A recalibrated molecular clock and independent origins for the cholera pandemic clones.</title>
        <authorList>
            <person name="Feng L."/>
            <person name="Reeves P.R."/>
            <person name="Lan R."/>
            <person name="Ren Y."/>
            <person name="Gao C."/>
            <person name="Zhou Z."/>
            <person name="Ren Y."/>
            <person name="Cheng J."/>
            <person name="Wang W."/>
            <person name="Wang J."/>
            <person name="Qian W."/>
            <person name="Li D."/>
            <person name="Wang L."/>
        </authorList>
    </citation>
    <scope>NUCLEOTIDE SEQUENCE [LARGE SCALE GENOMIC DNA]</scope>
    <source>
        <strain evidence="4 5">M66-2</strain>
    </source>
</reference>
<dbReference type="AlphaFoldDB" id="C3LU49"/>
<dbReference type="EMBL" id="CP001234">
    <property type="protein sequence ID" value="ACP07004.1"/>
    <property type="molecule type" value="Genomic_DNA"/>
</dbReference>
<feature type="transmembrane region" description="Helical" evidence="2">
    <location>
        <begin position="848"/>
        <end position="869"/>
    </location>
</feature>
<gene>
    <name evidence="4" type="ordered locus">VCM66_A0019</name>
</gene>
<feature type="region of interest" description="Disordered" evidence="1">
    <location>
        <begin position="1"/>
        <end position="20"/>
    </location>
</feature>
<feature type="domain" description="Toxin VasX N-terminal region" evidence="3">
    <location>
        <begin position="23"/>
        <end position="172"/>
    </location>
</feature>
<proteinExistence type="predicted"/>
<sequence>MSNPNQAAKTGQTNDAQNPASACPFKQPLIGIIPVRYAFDVYDDQGQALHPLPKADRQWKGQFSIKQRSYTLRQLRDGWLYVYDETAKTLHEYEVVGCKLTKIDWSDDEANKPTHERGSKGESKSCLLYPAQHTLSIGYAHQRWTWRVCEHMRSNTSSRHAVMRKVSLKQFESNGTHPHAHFAQYLEDYVADIGTPAEQDIFKDTCTPSLPVEKSEEAVKGTEFKFVADKAVVSSSDYLQDLPEQNCGLFVALNDPLADVSDLFVTFTTQVAKRTKAIGDETQQHKMQMAELTRTLGRIRLEEKEIPDFVKQDPIRILELERAITEYCATAKLAEIESHHLASEGHSPSGNYALMQQQAEQKLAELKTLYRFEPTSAQMRKWRKKDNSFIDEVRWADLDNFLVEHYTELKGLDEQIKQHYAQFMSAFNQLGLDPLLFGMDNQDEVQQAYLLALTSQFLVVVTQVNHDEKSLEILKKDLSFDSPKNLMALASTGFSLQANQAINNHIQGFSTAFLSTSNPSDMVAFATAIANWDTFTGDERIQEKAWFKRWIEPAQSSFGALQKAVANQAKESWQAVMELLFPYQNQPKGGTPSLLANLRLLLVESLVREEAVLQHNPKYAAELKQFETKLNAILQEMNDALELKPGNVSPKNHQIATAQSAQRKLGQLLSSELPMMLTLKNQAAMNTFQQSVNEKLSALSKNVKTSSASVSQKLGGLGGLLFALNLWNTMTVLENIRYKVAQYPSWNPFKNPALGEAIYATGNTIVVAGAISAGRAWVTIAEQGLLDRTLKNALNTTKVLGTKDALKTFAKSIALVATVGMIASALETWESWGKFNDSSKTDLERFGYLLKAGATGATGAQGIIFYIQFFTLLGSGIGGPSIAAISAGWMLAGFAVIGIVYLIGVILTNVFKRSELEIWLSKSTWGKESAHWPVGKELTELEHLLHRPSLRLSQVTQRKAAQWMDSGSLQWQLELTLPDYLKGQTIGLQITRLPAQPAYYQPQREAVTPILINEQQGKWSIEDNQPVYRITLGGSEKDTVGVCVALPLRWGKELSLKFYASGTRAGELDLQSAEANDIATRNLVVGKG</sequence>
<dbReference type="HOGENOM" id="CLU_009101_0_0_6"/>
<dbReference type="CDD" id="cd20708">
    <property type="entry name" value="MIX_IV"/>
    <property type="match status" value="1"/>
</dbReference>
<dbReference type="InterPro" id="IPR046864">
    <property type="entry name" value="VasX_N"/>
</dbReference>
<keyword evidence="2" id="KW-0472">Membrane</keyword>
<accession>C3LU49</accession>
<feature type="transmembrane region" description="Helical" evidence="2">
    <location>
        <begin position="889"/>
        <end position="911"/>
    </location>
</feature>
<dbReference type="RefSeq" id="WP_000070353.1">
    <property type="nucleotide sequence ID" value="NC_012580.1"/>
</dbReference>
<keyword evidence="2" id="KW-0812">Transmembrane</keyword>
<evidence type="ECO:0000259" key="3">
    <source>
        <dbReference type="Pfam" id="PF20249"/>
    </source>
</evidence>
<dbReference type="KEGG" id="vcm:VCM66_A0019"/>